<protein>
    <submittedName>
        <fullName evidence="1">Uncharacterized protein</fullName>
    </submittedName>
</protein>
<dbReference type="Proteomes" id="UP000664940">
    <property type="component" value="Unassembled WGS sequence"/>
</dbReference>
<proteinExistence type="predicted"/>
<evidence type="ECO:0000313" key="1">
    <source>
        <dbReference type="EMBL" id="KAF6114631.1"/>
    </source>
</evidence>
<gene>
    <name evidence="1" type="ORF">HJG60_010592</name>
</gene>
<evidence type="ECO:0000313" key="2">
    <source>
        <dbReference type="Proteomes" id="UP000664940"/>
    </source>
</evidence>
<name>A0A834ARL7_9CHIR</name>
<comment type="caution">
    <text evidence="1">The sequence shown here is derived from an EMBL/GenBank/DDBJ whole genome shotgun (WGS) entry which is preliminary data.</text>
</comment>
<organism evidence="1 2">
    <name type="scientific">Phyllostomus discolor</name>
    <name type="common">pale spear-nosed bat</name>
    <dbReference type="NCBI Taxonomy" id="89673"/>
    <lineage>
        <taxon>Eukaryota</taxon>
        <taxon>Metazoa</taxon>
        <taxon>Chordata</taxon>
        <taxon>Craniata</taxon>
        <taxon>Vertebrata</taxon>
        <taxon>Euteleostomi</taxon>
        <taxon>Mammalia</taxon>
        <taxon>Eutheria</taxon>
        <taxon>Laurasiatheria</taxon>
        <taxon>Chiroptera</taxon>
        <taxon>Yangochiroptera</taxon>
        <taxon>Phyllostomidae</taxon>
        <taxon>Phyllostominae</taxon>
        <taxon>Phyllostomus</taxon>
    </lineage>
</organism>
<dbReference type="AlphaFoldDB" id="A0A834ARL7"/>
<reference evidence="1 2" key="1">
    <citation type="journal article" date="2020" name="Nature">
        <title>Six reference-quality genomes reveal evolution of bat adaptations.</title>
        <authorList>
            <person name="Jebb D."/>
            <person name="Huang Z."/>
            <person name="Pippel M."/>
            <person name="Hughes G.M."/>
            <person name="Lavrichenko K."/>
            <person name="Devanna P."/>
            <person name="Winkler S."/>
            <person name="Jermiin L.S."/>
            <person name="Skirmuntt E.C."/>
            <person name="Katzourakis A."/>
            <person name="Burkitt-Gray L."/>
            <person name="Ray D.A."/>
            <person name="Sullivan K.A.M."/>
            <person name="Roscito J.G."/>
            <person name="Kirilenko B.M."/>
            <person name="Davalos L.M."/>
            <person name="Corthals A.P."/>
            <person name="Power M.L."/>
            <person name="Jones G."/>
            <person name="Ransome R.D."/>
            <person name="Dechmann D.K.N."/>
            <person name="Locatelli A.G."/>
            <person name="Puechmaille S.J."/>
            <person name="Fedrigo O."/>
            <person name="Jarvis E.D."/>
            <person name="Hiller M."/>
            <person name="Vernes S.C."/>
            <person name="Myers E.W."/>
            <person name="Teeling E.C."/>
        </authorList>
    </citation>
    <scope>NUCLEOTIDE SEQUENCE [LARGE SCALE GENOMIC DNA]</scope>
    <source>
        <strain evidence="1">Bat1K_MPI-CBG_1</strain>
    </source>
</reference>
<sequence>MTGQLAESPNARHLRAQQSAVLSGPGLLMTDSNVVLAGPAWGQGHFQELSTRSVEPEKSEFTTPLDPADLSGRIYFYREEKGREGETMCDASCVPPMGIWHPTQAFALTGNPLRPYGLQAPTQTCL</sequence>
<dbReference type="EMBL" id="JABVXQ010000004">
    <property type="protein sequence ID" value="KAF6114631.1"/>
    <property type="molecule type" value="Genomic_DNA"/>
</dbReference>
<accession>A0A834ARL7</accession>